<evidence type="ECO:0000313" key="5">
    <source>
        <dbReference type="EMBL" id="AUX09370.1"/>
    </source>
</evidence>
<dbReference type="GO" id="GO:0005524">
    <property type="term" value="F:ATP binding"/>
    <property type="evidence" value="ECO:0007669"/>
    <property type="project" value="UniProtKB-KW"/>
</dbReference>
<evidence type="ECO:0000256" key="2">
    <source>
        <dbReference type="ARBA" id="ARBA00022840"/>
    </source>
</evidence>
<feature type="domain" description="KaiC-like" evidence="4">
    <location>
        <begin position="2"/>
        <end position="80"/>
    </location>
</feature>
<dbReference type="Gene3D" id="3.40.50.300">
    <property type="entry name" value="P-loop containing nucleotide triphosphate hydrolases"/>
    <property type="match status" value="1"/>
</dbReference>
<dbReference type="SUPFAM" id="SSF52540">
    <property type="entry name" value="P-loop containing nucleoside triphosphate hydrolases"/>
    <property type="match status" value="1"/>
</dbReference>
<dbReference type="InterPro" id="IPR027417">
    <property type="entry name" value="P-loop_NTPase"/>
</dbReference>
<evidence type="ECO:0000256" key="1">
    <source>
        <dbReference type="ARBA" id="ARBA00022741"/>
    </source>
</evidence>
<evidence type="ECO:0000313" key="6">
    <source>
        <dbReference type="Proteomes" id="UP000263012"/>
    </source>
</evidence>
<protein>
    <submittedName>
        <fullName evidence="5">RecA-superfamily ATPase</fullName>
    </submittedName>
</protein>
<reference evidence="6" key="1">
    <citation type="submission" date="2017-11" db="EMBL/GenBank/DDBJ databases">
        <title>Phenotypic and genomic properties of facultatively anaerobic sulfur-reducing natronoarchaea from hypersaline soda lakes.</title>
        <authorList>
            <person name="Sorokin D.Y."/>
            <person name="Kublanov I.V."/>
            <person name="Roman P."/>
            <person name="Sinninghe Damste J.S."/>
            <person name="Golyshin P.N."/>
            <person name="Rojo D."/>
            <person name="Ciordia S."/>
            <person name="Mena M.D.C."/>
            <person name="Ferrer M."/>
            <person name="Messina E."/>
            <person name="Smedile F."/>
            <person name="La Spada G."/>
            <person name="La Cono V."/>
            <person name="Yakimov M.M."/>
        </authorList>
    </citation>
    <scope>NUCLEOTIDE SEQUENCE [LARGE SCALE GENOMIC DNA]</scope>
    <source>
        <strain evidence="6">AArc-Sl</strain>
    </source>
</reference>
<gene>
    <name evidence="5" type="primary">rad55</name>
    <name evidence="5" type="ORF">AArcSl_1742</name>
</gene>
<keyword evidence="2" id="KW-0067">ATP-binding</keyword>
<accession>A0A343TJU8</accession>
<evidence type="ECO:0000259" key="4">
    <source>
        <dbReference type="Pfam" id="PF06745"/>
    </source>
</evidence>
<name>A0A343TJU8_9EURY</name>
<dbReference type="AlphaFoldDB" id="A0A343TJU8"/>
<dbReference type="EMBL" id="CP025066">
    <property type="protein sequence ID" value="AUX09370.1"/>
    <property type="molecule type" value="Genomic_DNA"/>
</dbReference>
<sequence length="149" mass="16141">MPAGRLCVVTGAPGSGKTTFCAQFVTEGVANGETCLYISMHETREGITEDMSGFSFGFSFGFERAIETERLKFLDAFSSHGSRFFGNPGANGRLRALEIGTETGPRRASRCRSSSVARAVRGGGTGRHGETNWKSARLPRQTGWRGVRR</sequence>
<dbReference type="InterPro" id="IPR014774">
    <property type="entry name" value="KaiC-like_dom"/>
</dbReference>
<organism evidence="5 6">
    <name type="scientific">Halalkaliarchaeum desulfuricum</name>
    <dbReference type="NCBI Taxonomy" id="2055893"/>
    <lineage>
        <taxon>Archaea</taxon>
        <taxon>Methanobacteriati</taxon>
        <taxon>Methanobacteriota</taxon>
        <taxon>Stenosarchaea group</taxon>
        <taxon>Halobacteria</taxon>
        <taxon>Halobacteriales</taxon>
        <taxon>Haloferacaceae</taxon>
        <taxon>Halalkaliarchaeum</taxon>
    </lineage>
</organism>
<dbReference type="Pfam" id="PF06745">
    <property type="entry name" value="ATPase"/>
    <property type="match status" value="1"/>
</dbReference>
<dbReference type="Proteomes" id="UP000263012">
    <property type="component" value="Chromosome"/>
</dbReference>
<proteinExistence type="predicted"/>
<feature type="region of interest" description="Disordered" evidence="3">
    <location>
        <begin position="104"/>
        <end position="149"/>
    </location>
</feature>
<feature type="compositionally biased region" description="Low complexity" evidence="3">
    <location>
        <begin position="111"/>
        <end position="120"/>
    </location>
</feature>
<dbReference type="PANTHER" id="PTHR43637">
    <property type="entry name" value="UPF0273 PROTEIN TM_0370"/>
    <property type="match status" value="1"/>
</dbReference>
<keyword evidence="6" id="KW-1185">Reference proteome</keyword>
<dbReference type="KEGG" id="hdf:AArcSl_1742"/>
<keyword evidence="1" id="KW-0547">Nucleotide-binding</keyword>
<evidence type="ECO:0000256" key="3">
    <source>
        <dbReference type="SAM" id="MobiDB-lite"/>
    </source>
</evidence>